<keyword evidence="2" id="KW-1185">Reference proteome</keyword>
<gene>
    <name evidence="1" type="ORF">Taqua_02506</name>
</gene>
<dbReference type="RefSeq" id="WP_144326956.1">
    <property type="nucleotide sequence ID" value="NZ_VJNA01000058.1"/>
</dbReference>
<accession>A0A554W692</accession>
<dbReference type="Proteomes" id="UP000318554">
    <property type="component" value="Unassembled WGS sequence"/>
</dbReference>
<sequence>MIGDWSKELTPQERQALTDAWADWQEWHGVSERYGWDPAYEIHREQYAELSTALRRLSVALDKLELDRDPMRTTLSHLLAAWQGELFVRHELVNQHVLRERLSTLTEWLPALISTLDGERWKGRPTDSQAALAWVAVCARQWIKHVGRPGHSKSHESRFDRALLLFSQHVKDSPPVKPSTLDTAHRQGIY</sequence>
<name>A0A554W692_9BURK</name>
<reference evidence="1 2" key="1">
    <citation type="submission" date="2019-07" db="EMBL/GenBank/DDBJ databases">
        <title>Tepidimonas aquatica CLN-1 draft genome.</title>
        <authorList>
            <person name="Da Costa M.S."/>
            <person name="Froufe H.J.C."/>
            <person name="Egas C."/>
            <person name="Albuquerque L."/>
        </authorList>
    </citation>
    <scope>NUCLEOTIDE SEQUENCE [LARGE SCALE GENOMIC DNA]</scope>
    <source>
        <strain evidence="1 2">CLN-1</strain>
    </source>
</reference>
<evidence type="ECO:0000313" key="2">
    <source>
        <dbReference type="Proteomes" id="UP000318554"/>
    </source>
</evidence>
<proteinExistence type="predicted"/>
<dbReference type="AlphaFoldDB" id="A0A554W692"/>
<organism evidence="1 2">
    <name type="scientific">Tepidimonas aquatica</name>
    <dbReference type="NCBI Taxonomy" id="247482"/>
    <lineage>
        <taxon>Bacteria</taxon>
        <taxon>Pseudomonadati</taxon>
        <taxon>Pseudomonadota</taxon>
        <taxon>Betaproteobacteria</taxon>
        <taxon>Burkholderiales</taxon>
        <taxon>Tepidimonas</taxon>
    </lineage>
</organism>
<dbReference type="EMBL" id="VJNA01000058">
    <property type="protein sequence ID" value="TSE19082.1"/>
    <property type="molecule type" value="Genomic_DNA"/>
</dbReference>
<protein>
    <submittedName>
        <fullName evidence="1">Uncharacterized protein</fullName>
    </submittedName>
</protein>
<evidence type="ECO:0000313" key="1">
    <source>
        <dbReference type="EMBL" id="TSE19082.1"/>
    </source>
</evidence>
<comment type="caution">
    <text evidence="1">The sequence shown here is derived from an EMBL/GenBank/DDBJ whole genome shotgun (WGS) entry which is preliminary data.</text>
</comment>